<gene>
    <name evidence="1" type="ORF">NUW54_g14086</name>
</gene>
<reference evidence="1" key="1">
    <citation type="submission" date="2022-08" db="EMBL/GenBank/DDBJ databases">
        <title>Genome Sequence of Pycnoporus sanguineus.</title>
        <authorList>
            <person name="Buettner E."/>
        </authorList>
    </citation>
    <scope>NUCLEOTIDE SEQUENCE</scope>
    <source>
        <strain evidence="1">CG-C14</strain>
    </source>
</reference>
<comment type="caution">
    <text evidence="1">The sequence shown here is derived from an EMBL/GenBank/DDBJ whole genome shotgun (WGS) entry which is preliminary data.</text>
</comment>
<keyword evidence="2" id="KW-1185">Reference proteome</keyword>
<dbReference type="EMBL" id="JANSHE010006976">
    <property type="protein sequence ID" value="KAJ2965535.1"/>
    <property type="molecule type" value="Genomic_DNA"/>
</dbReference>
<evidence type="ECO:0000313" key="2">
    <source>
        <dbReference type="Proteomes" id="UP001144978"/>
    </source>
</evidence>
<accession>A0ACC1MF30</accession>
<protein>
    <submittedName>
        <fullName evidence="1">Uncharacterized protein</fullName>
    </submittedName>
</protein>
<organism evidence="1 2">
    <name type="scientific">Trametes sanguinea</name>
    <dbReference type="NCBI Taxonomy" id="158606"/>
    <lineage>
        <taxon>Eukaryota</taxon>
        <taxon>Fungi</taxon>
        <taxon>Dikarya</taxon>
        <taxon>Basidiomycota</taxon>
        <taxon>Agaricomycotina</taxon>
        <taxon>Agaricomycetes</taxon>
        <taxon>Polyporales</taxon>
        <taxon>Polyporaceae</taxon>
        <taxon>Trametes</taxon>
    </lineage>
</organism>
<proteinExistence type="predicted"/>
<dbReference type="Proteomes" id="UP001144978">
    <property type="component" value="Unassembled WGS sequence"/>
</dbReference>
<evidence type="ECO:0000313" key="1">
    <source>
        <dbReference type="EMBL" id="KAJ2965535.1"/>
    </source>
</evidence>
<sequence>MVDGRDRAGQWWAKRMACAYPRLRELSRVLIVRADGPLLPVLKMAAPSEDVGTPDREETVNTFIVALEDGTADISVLKKLARLCSKNPSHEPLSPVSPGFSAPLTPSPMNIPARPLETGKVDYWAQDKLFDRLFSALVKFLDPHKVSAMRSRNLNSMLIARVLMHSIRMPKNSNMA</sequence>
<name>A0ACC1MF30_9APHY</name>